<feature type="transmembrane region" description="Helical" evidence="1">
    <location>
        <begin position="7"/>
        <end position="28"/>
    </location>
</feature>
<dbReference type="Proteomes" id="UP000196485">
    <property type="component" value="Unassembled WGS sequence"/>
</dbReference>
<keyword evidence="3" id="KW-1185">Reference proteome</keyword>
<evidence type="ECO:0008006" key="4">
    <source>
        <dbReference type="Google" id="ProtNLM"/>
    </source>
</evidence>
<gene>
    <name evidence="2" type="ORF">PAQU9191_02444</name>
</gene>
<sequence>MSTQHKSWSFIELIIVMAMISLLISFALPRLINIIQQAKQAAIVTISGNFSTAVLSARMQWEADGRPQMAKDNNIVNYDGSVFKLTPMTAKQSALIGYPFALLTSKTVNVNKITAQDCVDLISHLLQPAPLATAISADAAMGKYAFFGTVERQYGYQQCRYYQLATVSNYRSDAINVIAGHSFTYIPTQGRVEVNLHQTKD</sequence>
<dbReference type="Gene3D" id="3.30.700.10">
    <property type="entry name" value="Glycoprotein, Type 4 Pilin"/>
    <property type="match status" value="1"/>
</dbReference>
<evidence type="ECO:0000256" key="1">
    <source>
        <dbReference type="SAM" id="Phobius"/>
    </source>
</evidence>
<dbReference type="RefSeq" id="WP_235011188.1">
    <property type="nucleotide sequence ID" value="NZ_FYAH01000004.1"/>
</dbReference>
<organism evidence="2 3">
    <name type="scientific">Photobacterium aquimaris</name>
    <dbReference type="NCBI Taxonomy" id="512643"/>
    <lineage>
        <taxon>Bacteria</taxon>
        <taxon>Pseudomonadati</taxon>
        <taxon>Pseudomonadota</taxon>
        <taxon>Gammaproteobacteria</taxon>
        <taxon>Vibrionales</taxon>
        <taxon>Vibrionaceae</taxon>
        <taxon>Photobacterium</taxon>
    </lineage>
</organism>
<name>A0A1Y6L0L1_9GAMM</name>
<evidence type="ECO:0000313" key="2">
    <source>
        <dbReference type="EMBL" id="SMY17166.1"/>
    </source>
</evidence>
<reference evidence="3" key="1">
    <citation type="submission" date="2017-06" db="EMBL/GenBank/DDBJ databases">
        <authorList>
            <person name="Rodrigo-Torres L."/>
            <person name="Arahal R. D."/>
            <person name="Lucena T."/>
        </authorList>
    </citation>
    <scope>NUCLEOTIDE SEQUENCE [LARGE SCALE GENOMIC DNA]</scope>
    <source>
        <strain evidence="3">type strain: CECT 9192</strain>
    </source>
</reference>
<dbReference type="SUPFAM" id="SSF54523">
    <property type="entry name" value="Pili subunits"/>
    <property type="match status" value="1"/>
</dbReference>
<dbReference type="InterPro" id="IPR045584">
    <property type="entry name" value="Pilin-like"/>
</dbReference>
<keyword evidence="1" id="KW-1133">Transmembrane helix</keyword>
<keyword evidence="1" id="KW-0812">Transmembrane</keyword>
<dbReference type="EMBL" id="FYAH01000004">
    <property type="protein sequence ID" value="SMY17166.1"/>
    <property type="molecule type" value="Genomic_DNA"/>
</dbReference>
<dbReference type="AlphaFoldDB" id="A0A1Y6L0L1"/>
<accession>A0A1Y6L0L1</accession>
<evidence type="ECO:0000313" key="3">
    <source>
        <dbReference type="Proteomes" id="UP000196485"/>
    </source>
</evidence>
<protein>
    <recommendedName>
        <fullName evidence="4">MSHA biogenesis protein MshB</fullName>
    </recommendedName>
</protein>
<keyword evidence="1" id="KW-0472">Membrane</keyword>
<proteinExistence type="predicted"/>